<evidence type="ECO:0000259" key="2">
    <source>
        <dbReference type="Pfam" id="PF09423"/>
    </source>
</evidence>
<dbReference type="Proteomes" id="UP000696280">
    <property type="component" value="Unassembled WGS sequence"/>
</dbReference>
<dbReference type="PANTHER" id="PTHR43606">
    <property type="entry name" value="PHOSPHATASE, PUTATIVE (AFU_ORTHOLOGUE AFUA_6G08710)-RELATED"/>
    <property type="match status" value="1"/>
</dbReference>
<dbReference type="InterPro" id="IPR018946">
    <property type="entry name" value="PhoD-like_MPP"/>
</dbReference>
<dbReference type="InterPro" id="IPR029052">
    <property type="entry name" value="Metallo-depent_PP-like"/>
</dbReference>
<dbReference type="AlphaFoldDB" id="A0A9N9PQX4"/>
<evidence type="ECO:0000313" key="3">
    <source>
        <dbReference type="EMBL" id="CAG8956256.1"/>
    </source>
</evidence>
<dbReference type="Gene3D" id="3.60.21.70">
    <property type="entry name" value="PhoD-like phosphatase"/>
    <property type="match status" value="1"/>
</dbReference>
<dbReference type="InterPro" id="IPR052900">
    <property type="entry name" value="Phospholipid_Metab_Enz"/>
</dbReference>
<accession>A0A9N9PQX4</accession>
<reference evidence="3" key="1">
    <citation type="submission" date="2021-07" db="EMBL/GenBank/DDBJ databases">
        <authorList>
            <person name="Durling M."/>
        </authorList>
    </citation>
    <scope>NUCLEOTIDE SEQUENCE</scope>
</reference>
<sequence length="628" mass="69925">MTLQDKATIASSVALRIATYIFLRIIPGHHLPPIIYSLFAIYVPSFISSFFSQKPYEVLEDEVEVVVTETQIEDQPPTYSSTAAHSQNLPPGEKPVHLEEEIDIAETVTLGRKSAQPWKTLLTGFPSPTSTLLSLATFLINSLLVLSAVDLVYRAKVYHPSNDLSFARLGYVSPTEASILVREPESSQLPIFVSYRLADTPASYEDPAWKSAGVISSLGNDTDYTGTVTFPLPNYPDRRYQWSTSNNHTGYFTIPPKPGNVGKQGSFTFLTSSCIKPRFPYNPTLHPLAIPGFKHMADVVKSIPGGAQFMLFLGDFIYVDVPRRFGTNVEDYRREYRQVYASPDWPLAGQNMSWIHVLDDHEIANDWDANTTGVYEAAADPWHHYQTSVNPPKARQAGTYNQLRKDATYFEFTQGPATFFMLDTRTYRDASGDLPVNSTEKTMLGPEQLADLLHFLAKPEPKGVKWKIIASSIPFTKNWRVNALDTWSGYLHERKVILEAMWDVGLRGGVGVVVLSGDRHEFAATAFPPPAGGKWPISATVNEFSTSPLSQFYLPTPTYKQTDEEDIMVKYIPNGNSKLGAVTIENTASDQSILKFRLYVDGIEAWSSVLLSPPTISGKNRGKDALWG</sequence>
<gene>
    <name evidence="3" type="ORF">HYFRA_00003636</name>
</gene>
<evidence type="ECO:0000256" key="1">
    <source>
        <dbReference type="SAM" id="MobiDB-lite"/>
    </source>
</evidence>
<dbReference type="SUPFAM" id="SSF56300">
    <property type="entry name" value="Metallo-dependent phosphatases"/>
    <property type="match status" value="1"/>
</dbReference>
<dbReference type="EMBL" id="CAJVRL010000070">
    <property type="protein sequence ID" value="CAG8956256.1"/>
    <property type="molecule type" value="Genomic_DNA"/>
</dbReference>
<feature type="domain" description="PhoD-like phosphatase metallophosphatase" evidence="2">
    <location>
        <begin position="292"/>
        <end position="573"/>
    </location>
</feature>
<comment type="caution">
    <text evidence="3">The sequence shown here is derived from an EMBL/GenBank/DDBJ whole genome shotgun (WGS) entry which is preliminary data.</text>
</comment>
<feature type="compositionally biased region" description="Polar residues" evidence="1">
    <location>
        <begin position="77"/>
        <end position="89"/>
    </location>
</feature>
<dbReference type="Pfam" id="PF09423">
    <property type="entry name" value="PhoD"/>
    <property type="match status" value="1"/>
</dbReference>
<organism evidence="3 4">
    <name type="scientific">Hymenoscyphus fraxineus</name>
    <dbReference type="NCBI Taxonomy" id="746836"/>
    <lineage>
        <taxon>Eukaryota</taxon>
        <taxon>Fungi</taxon>
        <taxon>Dikarya</taxon>
        <taxon>Ascomycota</taxon>
        <taxon>Pezizomycotina</taxon>
        <taxon>Leotiomycetes</taxon>
        <taxon>Helotiales</taxon>
        <taxon>Helotiaceae</taxon>
        <taxon>Hymenoscyphus</taxon>
    </lineage>
</organism>
<keyword evidence="4" id="KW-1185">Reference proteome</keyword>
<dbReference type="CDD" id="cd07389">
    <property type="entry name" value="MPP_PhoD"/>
    <property type="match status" value="1"/>
</dbReference>
<feature type="region of interest" description="Disordered" evidence="1">
    <location>
        <begin position="71"/>
        <end position="92"/>
    </location>
</feature>
<dbReference type="OrthoDB" id="2100241at2759"/>
<dbReference type="PANTHER" id="PTHR43606:SF2">
    <property type="entry name" value="ALKALINE PHOSPHATASE FAMILY PROTEIN (AFU_ORTHOLOGUE AFUA_5G03860)"/>
    <property type="match status" value="1"/>
</dbReference>
<proteinExistence type="predicted"/>
<protein>
    <recommendedName>
        <fullName evidence="2">PhoD-like phosphatase metallophosphatase domain-containing protein</fullName>
    </recommendedName>
</protein>
<dbReference type="InterPro" id="IPR038607">
    <property type="entry name" value="PhoD-like_sf"/>
</dbReference>
<name>A0A9N9PQX4_9HELO</name>
<evidence type="ECO:0000313" key="4">
    <source>
        <dbReference type="Proteomes" id="UP000696280"/>
    </source>
</evidence>